<accession>A0AAD4H9A6</accession>
<name>A0AAD4H9A6_9FUNG</name>
<dbReference type="EMBL" id="JAAAIL010000172">
    <property type="protein sequence ID" value="KAG0278767.1"/>
    <property type="molecule type" value="Genomic_DNA"/>
</dbReference>
<proteinExistence type="predicted"/>
<dbReference type="Proteomes" id="UP001194580">
    <property type="component" value="Unassembled WGS sequence"/>
</dbReference>
<evidence type="ECO:0000313" key="1">
    <source>
        <dbReference type="EMBL" id="KAG0278767.1"/>
    </source>
</evidence>
<organism evidence="1 2">
    <name type="scientific">Linnemannia exigua</name>
    <dbReference type="NCBI Taxonomy" id="604196"/>
    <lineage>
        <taxon>Eukaryota</taxon>
        <taxon>Fungi</taxon>
        <taxon>Fungi incertae sedis</taxon>
        <taxon>Mucoromycota</taxon>
        <taxon>Mortierellomycotina</taxon>
        <taxon>Mortierellomycetes</taxon>
        <taxon>Mortierellales</taxon>
        <taxon>Mortierellaceae</taxon>
        <taxon>Linnemannia</taxon>
    </lineage>
</organism>
<sequence>MTPRRQSTFRNQHSEFRTQTPFDIPEVLERILSYVNKRTLTHSAILVSRQWLAAGRRSITLEYAWSDCVEDTEELKRALTMMPWMSRLQWYTGATCWSNNLVPQEEQWFLLLAALEALADKETLQRKRYDADDQNMYDNMKERLGPKFAGFPTTPQGRITEGPRTRLKAFELYGDIQTRRLRLLLPVLSSLTRLKLAPENHTSIWQLGRGDRPFHIGHILHECRHLEDLHIASTRGGFLPGPWALSAARLSSSASSSSPDTSQPSLPLRSLELEGVTFFQSHLEDLLVQTPHLKHIKILYARMERPPPESGIGSLNYKRFVQHLRGLPLRLESLHFSVLGRPRNEMTSDICPNSHVRTIWTTDLKPAMVQSLRLTPNTITTLELLEPGNAVLRYDLGSMLHKYLCSSPHLLHLRAPYSWYPIDHMDLHGLQCTEQYAGEDFRPGIWQCRNLRTLTIRIAPFDITRRTPLSSIDAKGLHSRIVCGYIARVCPELRELVFSHGNSAKVEYPSLDLSIAGGFCLLGRLRHLERLRIERWRDAGHWTQDQFEWMLPSGQTEERKAERRKELMPLWRRLGIVAAPGGKVKVIGYKKTTDPKRSFDWTDVDPALRQSLCQLGSPYEVKRFFDQLNRQIGHKNYTGFRCFPVLRYLSICGAGEVELSPEREISRLHERGKGRDWH</sequence>
<comment type="caution">
    <text evidence="1">The sequence shown here is derived from an EMBL/GenBank/DDBJ whole genome shotgun (WGS) entry which is preliminary data.</text>
</comment>
<gene>
    <name evidence="1" type="ORF">BGZ95_003211</name>
</gene>
<dbReference type="AlphaFoldDB" id="A0AAD4H9A6"/>
<evidence type="ECO:0000313" key="2">
    <source>
        <dbReference type="Proteomes" id="UP001194580"/>
    </source>
</evidence>
<dbReference type="InterPro" id="IPR032675">
    <property type="entry name" value="LRR_dom_sf"/>
</dbReference>
<reference evidence="1" key="1">
    <citation type="journal article" date="2020" name="Fungal Divers.">
        <title>Resolving the Mortierellaceae phylogeny through synthesis of multi-gene phylogenetics and phylogenomics.</title>
        <authorList>
            <person name="Vandepol N."/>
            <person name="Liber J."/>
            <person name="Desiro A."/>
            <person name="Na H."/>
            <person name="Kennedy M."/>
            <person name="Barry K."/>
            <person name="Grigoriev I.V."/>
            <person name="Miller A.N."/>
            <person name="O'Donnell K."/>
            <person name="Stajich J.E."/>
            <person name="Bonito G."/>
        </authorList>
    </citation>
    <scope>NUCLEOTIDE SEQUENCE</scope>
    <source>
        <strain evidence="1">NRRL 28262</strain>
    </source>
</reference>
<protein>
    <recommendedName>
        <fullName evidence="3">F-box domain-containing protein</fullName>
    </recommendedName>
</protein>
<evidence type="ECO:0008006" key="3">
    <source>
        <dbReference type="Google" id="ProtNLM"/>
    </source>
</evidence>
<dbReference type="Gene3D" id="3.80.10.10">
    <property type="entry name" value="Ribonuclease Inhibitor"/>
    <property type="match status" value="1"/>
</dbReference>
<keyword evidence="2" id="KW-1185">Reference proteome</keyword>
<dbReference type="SUPFAM" id="SSF52047">
    <property type="entry name" value="RNI-like"/>
    <property type="match status" value="1"/>
</dbReference>